<evidence type="ECO:0000313" key="6">
    <source>
        <dbReference type="EMBL" id="ARN83891.1"/>
    </source>
</evidence>
<feature type="domain" description="Multidrug resistance protein MdtA-like barrel-sandwich hybrid" evidence="5">
    <location>
        <begin position="76"/>
        <end position="243"/>
    </location>
</feature>
<dbReference type="SUPFAM" id="SSF111369">
    <property type="entry name" value="HlyD-like secretion proteins"/>
    <property type="match status" value="1"/>
</dbReference>
<organism evidence="6 7">
    <name type="scientific">Methylocystis bryophila</name>
    <dbReference type="NCBI Taxonomy" id="655015"/>
    <lineage>
        <taxon>Bacteria</taxon>
        <taxon>Pseudomonadati</taxon>
        <taxon>Pseudomonadota</taxon>
        <taxon>Alphaproteobacteria</taxon>
        <taxon>Hyphomicrobiales</taxon>
        <taxon>Methylocystaceae</taxon>
        <taxon>Methylocystis</taxon>
    </lineage>
</organism>
<dbReference type="Pfam" id="PF25917">
    <property type="entry name" value="BSH_RND"/>
    <property type="match status" value="1"/>
</dbReference>
<evidence type="ECO:0000256" key="2">
    <source>
        <dbReference type="ARBA" id="ARBA00023054"/>
    </source>
</evidence>
<dbReference type="KEGG" id="mbry:B1812_21655"/>
<dbReference type="RefSeq" id="WP_158658926.1">
    <property type="nucleotide sequence ID" value="NZ_AP027150.1"/>
</dbReference>
<name>A0A1W6N294_9HYPH</name>
<evidence type="ECO:0000313" key="7">
    <source>
        <dbReference type="Proteomes" id="UP000193978"/>
    </source>
</evidence>
<proteinExistence type="predicted"/>
<dbReference type="Gene3D" id="2.40.50.100">
    <property type="match status" value="2"/>
</dbReference>
<evidence type="ECO:0000259" key="5">
    <source>
        <dbReference type="Pfam" id="PF25917"/>
    </source>
</evidence>
<keyword evidence="4" id="KW-1133">Transmembrane helix</keyword>
<dbReference type="PANTHER" id="PTHR32347">
    <property type="entry name" value="EFFLUX SYSTEM COMPONENT YKNX-RELATED"/>
    <property type="match status" value="1"/>
</dbReference>
<evidence type="ECO:0000256" key="4">
    <source>
        <dbReference type="SAM" id="Phobius"/>
    </source>
</evidence>
<keyword evidence="6" id="KW-0614">Plasmid</keyword>
<dbReference type="EMBL" id="CP019949">
    <property type="protein sequence ID" value="ARN83891.1"/>
    <property type="molecule type" value="Genomic_DNA"/>
</dbReference>
<dbReference type="InterPro" id="IPR058625">
    <property type="entry name" value="MdtA-like_BSH"/>
</dbReference>
<dbReference type="GO" id="GO:0030313">
    <property type="term" value="C:cell envelope"/>
    <property type="evidence" value="ECO:0007669"/>
    <property type="project" value="UniProtKB-SubCell"/>
</dbReference>
<accession>A0A1W6N294</accession>
<comment type="subcellular location">
    <subcellularLocation>
        <location evidence="1">Cell envelope</location>
    </subcellularLocation>
</comment>
<dbReference type="InterPro" id="IPR050465">
    <property type="entry name" value="UPF0194_transport"/>
</dbReference>
<dbReference type="Gene3D" id="2.40.30.170">
    <property type="match status" value="1"/>
</dbReference>
<dbReference type="OrthoDB" id="9791520at2"/>
<geneLocation type="plasmid" evidence="6 7">
    <name>p1</name>
</geneLocation>
<feature type="region of interest" description="Disordered" evidence="3">
    <location>
        <begin position="141"/>
        <end position="171"/>
    </location>
</feature>
<keyword evidence="7" id="KW-1185">Reference proteome</keyword>
<reference evidence="6 7" key="1">
    <citation type="submission" date="2017-02" db="EMBL/GenBank/DDBJ databases">
        <authorList>
            <person name="Peterson S.W."/>
        </authorList>
    </citation>
    <scope>NUCLEOTIDE SEQUENCE [LARGE SCALE GENOMIC DNA]</scope>
    <source>
        <strain evidence="6 7">S285</strain>
        <plasmid evidence="7">Plasmid p1</plasmid>
    </source>
</reference>
<gene>
    <name evidence="6" type="ORF">B1812_21655</name>
</gene>
<keyword evidence="4" id="KW-0812">Transmembrane</keyword>
<sequence>MTIWEKYLASLARLGRGGKRAVWAAALLVALFVLALAWPIWGTFKTPPGAYETRPVGLGVVERSISATGAVKALVTVDVGSRVSGAIAEVKVTFNDEVKQGQLLAVIDRAPFEAKVSAASASLAQARAAVSLQEATLAKSQSQFSQHERDAKRLRGMARGQAASEMSTEQAETQASVSRDEIAIAQAQLASAKAVVAQREADLRQAKIDLDYTQILSPIDGVVIDRKIQPGQTVAATYQTPILFQIARDLSQILIYAQVDEADIGAVHSGAPAQFTVDAYPEETFEGVVKQVRLAATRSAAEAANPAAAAATAAAQITGPITYTAVVTAQNPGKRLLPDMTATVRIVSGRRDNVRAAPNEALKFRPSGETDGDKREGPGSGVLWVVDASGKLQRRSVRLGLKGDSSTEILDGEIKPGDLVALRAKGGSGK</sequence>
<protein>
    <recommendedName>
        <fullName evidence="5">Multidrug resistance protein MdtA-like barrel-sandwich hybrid domain-containing protein</fullName>
    </recommendedName>
</protein>
<feature type="transmembrane region" description="Helical" evidence="4">
    <location>
        <begin position="21"/>
        <end position="41"/>
    </location>
</feature>
<dbReference type="Gene3D" id="2.40.420.20">
    <property type="match status" value="1"/>
</dbReference>
<dbReference type="AlphaFoldDB" id="A0A1W6N294"/>
<evidence type="ECO:0000256" key="3">
    <source>
        <dbReference type="SAM" id="MobiDB-lite"/>
    </source>
</evidence>
<dbReference type="PANTHER" id="PTHR32347:SF14">
    <property type="entry name" value="EFFLUX SYSTEM COMPONENT YKNX-RELATED"/>
    <property type="match status" value="1"/>
</dbReference>
<evidence type="ECO:0000256" key="1">
    <source>
        <dbReference type="ARBA" id="ARBA00004196"/>
    </source>
</evidence>
<keyword evidence="2" id="KW-0175">Coiled coil</keyword>
<dbReference type="Proteomes" id="UP000193978">
    <property type="component" value="Plasmid p1"/>
</dbReference>
<keyword evidence="4" id="KW-0472">Membrane</keyword>